<evidence type="ECO:0000259" key="1">
    <source>
        <dbReference type="Pfam" id="PF04894"/>
    </source>
</evidence>
<evidence type="ECO:0000313" key="4">
    <source>
        <dbReference type="Proteomes" id="UP000680656"/>
    </source>
</evidence>
<accession>A0A8E7EKZ1</accession>
<dbReference type="RefSeq" id="WP_214420837.1">
    <property type="nucleotide sequence ID" value="NZ_CP075546.1"/>
</dbReference>
<dbReference type="InterPro" id="IPR006979">
    <property type="entry name" value="Nre_C"/>
</dbReference>
<feature type="domain" description="Archaeal Nre N-terminal" evidence="1">
    <location>
        <begin position="24"/>
        <end position="263"/>
    </location>
</feature>
<dbReference type="PANTHER" id="PTHR38136">
    <property type="entry name" value="DNA REPAIR PROTEIN"/>
    <property type="match status" value="1"/>
</dbReference>
<dbReference type="Pfam" id="PF04894">
    <property type="entry name" value="Nre_N"/>
    <property type="match status" value="1"/>
</dbReference>
<protein>
    <recommendedName>
        <fullName evidence="5">DNA repair protein</fullName>
    </recommendedName>
</protein>
<dbReference type="GeneID" id="65096735"/>
<gene>
    <name evidence="3" type="ORF">KHC33_06085</name>
</gene>
<dbReference type="Pfam" id="PF04895">
    <property type="entry name" value="Nre_C"/>
    <property type="match status" value="1"/>
</dbReference>
<organism evidence="3 4">
    <name type="scientific">Methanospirillum purgamenti</name>
    <dbReference type="NCBI Taxonomy" id="2834276"/>
    <lineage>
        <taxon>Archaea</taxon>
        <taxon>Methanobacteriati</taxon>
        <taxon>Methanobacteriota</taxon>
        <taxon>Stenosarchaea group</taxon>
        <taxon>Methanomicrobia</taxon>
        <taxon>Methanomicrobiales</taxon>
        <taxon>Methanospirillaceae</taxon>
        <taxon>Methanospirillum</taxon>
    </lineage>
</organism>
<evidence type="ECO:0008006" key="5">
    <source>
        <dbReference type="Google" id="ProtNLM"/>
    </source>
</evidence>
<dbReference type="GO" id="GO:0006281">
    <property type="term" value="P:DNA repair"/>
    <property type="evidence" value="ECO:0007669"/>
    <property type="project" value="InterPro"/>
</dbReference>
<dbReference type="Proteomes" id="UP000680656">
    <property type="component" value="Chromosome"/>
</dbReference>
<reference evidence="3 4" key="1">
    <citation type="submission" date="2021-05" db="EMBL/GenBank/DDBJ databases">
        <title>A novel Methanospirillum isolate from a pyrite-forming mixed culture.</title>
        <authorList>
            <person name="Bunk B."/>
            <person name="Sproer C."/>
            <person name="Spring S."/>
            <person name="Pester M."/>
        </authorList>
    </citation>
    <scope>NUCLEOTIDE SEQUENCE [LARGE SCALE GENOMIC DNA]</scope>
    <source>
        <strain evidence="3 4">J.3.6.1-F.2.7.3</strain>
    </source>
</reference>
<dbReference type="EMBL" id="CP075546">
    <property type="protein sequence ID" value="QVV90060.1"/>
    <property type="molecule type" value="Genomic_DNA"/>
</dbReference>
<dbReference type="InterPro" id="IPR006978">
    <property type="entry name" value="Nre_N"/>
</dbReference>
<name>A0A8E7EKZ1_9EURY</name>
<dbReference type="AlphaFoldDB" id="A0A8E7EKZ1"/>
<dbReference type="KEGG" id="mrtj:KHC33_06085"/>
<dbReference type="InterPro" id="IPR033167">
    <property type="entry name" value="Nre"/>
</dbReference>
<proteinExistence type="predicted"/>
<feature type="domain" description="Archaeal Nre C-terminal" evidence="2">
    <location>
        <begin position="280"/>
        <end position="387"/>
    </location>
</feature>
<sequence length="405" mass="45495">MSIGKAEYLRTLTTSTLQGRSVPIGTELDGSSPPSIFIGSAGYPKVFAGPLITPEHGDTGVYDTPESWIPAKKSQEEIIGYRLGLVRGKRLVETTDIHSRFVSQLQEIVLSDTSVESEAAFLEVPTGFSFSEEHAPFGPSASIDKLSCEPVRWNHHLERAFDDTDLLARDAVINLHKEKVPFSSIQKAFSAGTMGNGKKRHLVPTRWSITAVDSTLANHLFHQVKKFSLIDSWRVHEFSSLHNRYAVILTPTGWQYEWTEAFIRVLGDEELIFSDSEIKSPKTEYSTVGGCYYTCKMAILEALLREQKQAGAIVLREATEGYVPLGVFNVRENVRNAMLTKGLEFETFKDAFSYASGKMTLKPEQFITSGKLLRSLMKEQQTRLSDFSHHKNLMLMRPKYKSTEE</sequence>
<keyword evidence="4" id="KW-1185">Reference proteome</keyword>
<evidence type="ECO:0000259" key="2">
    <source>
        <dbReference type="Pfam" id="PF04895"/>
    </source>
</evidence>
<evidence type="ECO:0000313" key="3">
    <source>
        <dbReference type="EMBL" id="QVV90060.1"/>
    </source>
</evidence>
<dbReference type="PANTHER" id="PTHR38136:SF2">
    <property type="entry name" value="DNA REPAIR PROTEIN"/>
    <property type="match status" value="1"/>
</dbReference>